<evidence type="ECO:0000313" key="3">
    <source>
        <dbReference type="Proteomes" id="UP000604825"/>
    </source>
</evidence>
<feature type="region of interest" description="Disordered" evidence="1">
    <location>
        <begin position="57"/>
        <end position="76"/>
    </location>
</feature>
<dbReference type="AlphaFoldDB" id="A0A811Q680"/>
<comment type="caution">
    <text evidence="2">The sequence shown here is derived from an EMBL/GenBank/DDBJ whole genome shotgun (WGS) entry which is preliminary data.</text>
</comment>
<sequence length="153" mass="15730">MARAWPPRPPRSGRGARARWLRPPQRVWGALAREPRRLLSHGVPSRRVLGPRLQGTCAASSRDLSTSSARLGGEGGAAACGCKAGTGTFSNLRGGDELSAVSPGAPPVPHVAGTPPTSSAERSRWQGEVLSATGTGLDRLHGACAAGPGNTRL</sequence>
<keyword evidence="3" id="KW-1185">Reference proteome</keyword>
<organism evidence="2 3">
    <name type="scientific">Miscanthus lutarioriparius</name>
    <dbReference type="NCBI Taxonomy" id="422564"/>
    <lineage>
        <taxon>Eukaryota</taxon>
        <taxon>Viridiplantae</taxon>
        <taxon>Streptophyta</taxon>
        <taxon>Embryophyta</taxon>
        <taxon>Tracheophyta</taxon>
        <taxon>Spermatophyta</taxon>
        <taxon>Magnoliopsida</taxon>
        <taxon>Liliopsida</taxon>
        <taxon>Poales</taxon>
        <taxon>Poaceae</taxon>
        <taxon>PACMAD clade</taxon>
        <taxon>Panicoideae</taxon>
        <taxon>Andropogonodae</taxon>
        <taxon>Andropogoneae</taxon>
        <taxon>Saccharinae</taxon>
        <taxon>Miscanthus</taxon>
    </lineage>
</organism>
<dbReference type="Proteomes" id="UP000604825">
    <property type="component" value="Unassembled WGS sequence"/>
</dbReference>
<gene>
    <name evidence="2" type="ORF">NCGR_LOCUS38154</name>
</gene>
<proteinExistence type="predicted"/>
<reference evidence="2" key="1">
    <citation type="submission" date="2020-10" db="EMBL/GenBank/DDBJ databases">
        <authorList>
            <person name="Han B."/>
            <person name="Lu T."/>
            <person name="Zhao Q."/>
            <person name="Huang X."/>
            <person name="Zhao Y."/>
        </authorList>
    </citation>
    <scope>NUCLEOTIDE SEQUENCE</scope>
</reference>
<name>A0A811Q680_9POAL</name>
<evidence type="ECO:0000256" key="1">
    <source>
        <dbReference type="SAM" id="MobiDB-lite"/>
    </source>
</evidence>
<accession>A0A811Q680</accession>
<protein>
    <submittedName>
        <fullName evidence="2">Uncharacterized protein</fullName>
    </submittedName>
</protein>
<feature type="compositionally biased region" description="Polar residues" evidence="1">
    <location>
        <begin position="57"/>
        <end position="69"/>
    </location>
</feature>
<evidence type="ECO:0000313" key="2">
    <source>
        <dbReference type="EMBL" id="CAD6254551.1"/>
    </source>
</evidence>
<dbReference type="EMBL" id="CAJGYO010000009">
    <property type="protein sequence ID" value="CAD6254551.1"/>
    <property type="molecule type" value="Genomic_DNA"/>
</dbReference>
<feature type="region of interest" description="Disordered" evidence="1">
    <location>
        <begin position="93"/>
        <end position="124"/>
    </location>
</feature>